<sequence>MYSRSSTSTCSGVYRTYFPESIPGTLSNPPLSLLPPRIATAAAIVPSPMQKPNHTNLVLLFLLVVLCTSTPQLLLLAPRFRLNFQLVKISANEANAAETHRQAPARRRERRRNRRAAHPPTSQPPRA</sequence>
<keyword evidence="2" id="KW-1133">Transmembrane helix</keyword>
<feature type="region of interest" description="Disordered" evidence="1">
    <location>
        <begin position="94"/>
        <end position="127"/>
    </location>
</feature>
<proteinExistence type="predicted"/>
<protein>
    <submittedName>
        <fullName evidence="3">Rld2</fullName>
    </submittedName>
</protein>
<evidence type="ECO:0000256" key="1">
    <source>
        <dbReference type="SAM" id="MobiDB-lite"/>
    </source>
</evidence>
<evidence type="ECO:0000256" key="2">
    <source>
        <dbReference type="SAM" id="Phobius"/>
    </source>
</evidence>
<organism evidence="3">
    <name type="scientific">Arundo donax</name>
    <name type="common">Giant reed</name>
    <name type="synonym">Donax arundinaceus</name>
    <dbReference type="NCBI Taxonomy" id="35708"/>
    <lineage>
        <taxon>Eukaryota</taxon>
        <taxon>Viridiplantae</taxon>
        <taxon>Streptophyta</taxon>
        <taxon>Embryophyta</taxon>
        <taxon>Tracheophyta</taxon>
        <taxon>Spermatophyta</taxon>
        <taxon>Magnoliopsida</taxon>
        <taxon>Liliopsida</taxon>
        <taxon>Poales</taxon>
        <taxon>Poaceae</taxon>
        <taxon>PACMAD clade</taxon>
        <taxon>Arundinoideae</taxon>
        <taxon>Arundineae</taxon>
        <taxon>Arundo</taxon>
    </lineage>
</organism>
<keyword evidence="2" id="KW-0812">Transmembrane</keyword>
<feature type="compositionally biased region" description="Basic residues" evidence="1">
    <location>
        <begin position="103"/>
        <end position="117"/>
    </location>
</feature>
<dbReference type="AlphaFoldDB" id="A0A0A9G996"/>
<evidence type="ECO:0000313" key="3">
    <source>
        <dbReference type="EMBL" id="JAE21635.1"/>
    </source>
</evidence>
<accession>A0A0A9G996</accession>
<dbReference type="EMBL" id="GBRH01176261">
    <property type="protein sequence ID" value="JAE21635.1"/>
    <property type="molecule type" value="Transcribed_RNA"/>
</dbReference>
<name>A0A0A9G996_ARUDO</name>
<keyword evidence="2" id="KW-0472">Membrane</keyword>
<reference evidence="3" key="1">
    <citation type="submission" date="2014-09" db="EMBL/GenBank/DDBJ databases">
        <authorList>
            <person name="Magalhaes I.L.F."/>
            <person name="Oliveira U."/>
            <person name="Santos F.R."/>
            <person name="Vidigal T.H.D.A."/>
            <person name="Brescovit A.D."/>
            <person name="Santos A.J."/>
        </authorList>
    </citation>
    <scope>NUCLEOTIDE SEQUENCE</scope>
    <source>
        <tissue evidence="3">Shoot tissue taken approximately 20 cm above the soil surface</tissue>
    </source>
</reference>
<reference evidence="3" key="2">
    <citation type="journal article" date="2015" name="Data Brief">
        <title>Shoot transcriptome of the giant reed, Arundo donax.</title>
        <authorList>
            <person name="Barrero R.A."/>
            <person name="Guerrero F.D."/>
            <person name="Moolhuijzen P."/>
            <person name="Goolsby J.A."/>
            <person name="Tidwell J."/>
            <person name="Bellgard S.E."/>
            <person name="Bellgard M.I."/>
        </authorList>
    </citation>
    <scope>NUCLEOTIDE SEQUENCE</scope>
    <source>
        <tissue evidence="3">Shoot tissue taken approximately 20 cm above the soil surface</tissue>
    </source>
</reference>
<feature type="transmembrane region" description="Helical" evidence="2">
    <location>
        <begin position="57"/>
        <end position="77"/>
    </location>
</feature>